<proteinExistence type="inferred from homology"/>
<dbReference type="GO" id="GO:1905475">
    <property type="term" value="P:regulation of protein localization to membrane"/>
    <property type="evidence" value="ECO:0007669"/>
    <property type="project" value="TreeGrafter"/>
</dbReference>
<evidence type="ECO:0000256" key="11">
    <source>
        <dbReference type="RuleBase" id="RU003518"/>
    </source>
</evidence>
<evidence type="ECO:0000256" key="4">
    <source>
        <dbReference type="ARBA" id="ARBA00022622"/>
    </source>
</evidence>
<sequence length="1160" mass="133364">MSLAEGAKNRRAAQLLHPPRLFLPFTRLLHFQSVANSTVASLFCFMRGLFWASLAVVASLSSASQNCESDLQVHQPRSTVHLDEGTCGDSTLCCSQEQQLRYTALTVDAYIQDVQDKIISTRHLFQSFFIDFREFFHKTLTSTYDELDSLYVETYGPFYSENAKVLHTYFSHLKSFSSSYSEASIRRVTDIFFDGLFRVMFKLSNPLQKTTEGQWKCMMSYVKTNKVFGEMPERISNLLTPTFTNWRSFISAIETTHDILDGYLNVTLQNECVRGLARLEMCGVCNSVKERPCKSFCENIISGCAYPFVSSEQIWTTVVENITKLAKLLRDRQSIVNALRPLPVLISEAIMDFQEKRDMITSKMVARCVLTDQFLRSKRSEIDHSYRLRKANARKARELEELNQKMTYFIQKLSGQKRLFTSFATGVCKLEQWSAPETAACWNGSAVGPYLLPPVRNNFPLANPEYQGSEYLTLRGVYVEERLKFQWLVARIQNILTSNRNLRAEADDSISGTDDEEDYDDDIEDGSGDDIDIQLRTELAEEDFEEDSTVDFGIFEKEDCGSEQTIEVVFREVPTKDSGLFVAQALFITMLLLMFLVSCFYFIMTRGNTVKVVKASEPGPFFIGKKSGVADYYKGHLGPIHHNRPGLTITMYYSPMSFASKHFRDQYGQVSRRFYQTEQELSPTFQAVNCFYSDGECNKKYRITNYPVLGAKMNNAASFYNGPLNFNYVKRWIDRLNHHVVRITTLEQLWNIESDHDLTVLAYIPLQPANSQNTWYSNFTDASFQVTNGDPNNEAVLFAVVTNPSLASELGFYTPYTIKLLDYEREEIEELEFFEWRANVISEKVLDTLEKINHVQIIFNSEANSLESTSLASALNRSSTLMVLQPKLGYGSETHLLMREIAREYWKCEDSSLLVQTIKKQNSAEKLNNSVLGYGCKFNSTLGFVAMDTLLNEFFASQWMENDNAKRRTEEELKGQVEMDTEREIQAVRRYSSTTGQNKDTVIFFSGGKWHAPSTSLLPIFHEVIHYFKQQSHLVEFVIVDTSEKIIPLKYDFERLPAVLVIRANNNATSWKYPDDMPFTYPNLISFILSHSSYDLKVSTSFQYCGSECRNRNLFRLRGEKKRLKRGVRRADFSHQKSLRNELREIFRLVKALMMSRSLL</sequence>
<dbReference type="GO" id="GO:0090263">
    <property type="term" value="P:positive regulation of canonical Wnt signaling pathway"/>
    <property type="evidence" value="ECO:0007669"/>
    <property type="project" value="TreeGrafter"/>
</dbReference>
<evidence type="ECO:0000256" key="2">
    <source>
        <dbReference type="ARBA" id="ARBA00010260"/>
    </source>
</evidence>
<evidence type="ECO:0000256" key="12">
    <source>
        <dbReference type="SAM" id="MobiDB-lite"/>
    </source>
</evidence>
<evidence type="ECO:0000256" key="10">
    <source>
        <dbReference type="ARBA" id="ARBA00023288"/>
    </source>
</evidence>
<feature type="region of interest" description="Disordered" evidence="12">
    <location>
        <begin position="507"/>
        <end position="527"/>
    </location>
</feature>
<evidence type="ECO:0000256" key="5">
    <source>
        <dbReference type="ARBA" id="ARBA00022729"/>
    </source>
</evidence>
<comment type="similarity">
    <text evidence="2 11">Belongs to the glypican family.</text>
</comment>
<dbReference type="PANTHER" id="PTHR10822:SF29">
    <property type="entry name" value="DIVISION ABNORMALLY DELAYED PROTEIN"/>
    <property type="match status" value="1"/>
</dbReference>
<dbReference type="GO" id="GO:0016477">
    <property type="term" value="P:cell migration"/>
    <property type="evidence" value="ECO:0007669"/>
    <property type="project" value="TreeGrafter"/>
</dbReference>
<comment type="subcellular location">
    <subcellularLocation>
        <location evidence="1">Cell membrane</location>
        <topology evidence="1">Lipid-anchor</topology>
        <topology evidence="1">GPI-anchor</topology>
    </subcellularLocation>
</comment>
<evidence type="ECO:0000313" key="14">
    <source>
        <dbReference type="EMBL" id="CAD6189145.1"/>
    </source>
</evidence>
<evidence type="ECO:0000256" key="1">
    <source>
        <dbReference type="ARBA" id="ARBA00004609"/>
    </source>
</evidence>
<accession>A0A8S1H0T5</accession>
<keyword evidence="9" id="KW-0357">Heparan sulfate</keyword>
<keyword evidence="7 13" id="KW-0472">Membrane</keyword>
<keyword evidence="3" id="KW-1003">Cell membrane</keyword>
<evidence type="ECO:0000256" key="6">
    <source>
        <dbReference type="ARBA" id="ARBA00022974"/>
    </source>
</evidence>
<dbReference type="SUPFAM" id="SSF52833">
    <property type="entry name" value="Thioredoxin-like"/>
    <property type="match status" value="1"/>
</dbReference>
<dbReference type="InterPro" id="IPR001863">
    <property type="entry name" value="Glypican"/>
</dbReference>
<organism evidence="14 15">
    <name type="scientific">Caenorhabditis auriculariae</name>
    <dbReference type="NCBI Taxonomy" id="2777116"/>
    <lineage>
        <taxon>Eukaryota</taxon>
        <taxon>Metazoa</taxon>
        <taxon>Ecdysozoa</taxon>
        <taxon>Nematoda</taxon>
        <taxon>Chromadorea</taxon>
        <taxon>Rhabditida</taxon>
        <taxon>Rhabditina</taxon>
        <taxon>Rhabditomorpha</taxon>
        <taxon>Rhabditoidea</taxon>
        <taxon>Rhabditidae</taxon>
        <taxon>Peloderinae</taxon>
        <taxon>Caenorhabditis</taxon>
    </lineage>
</organism>
<evidence type="ECO:0000256" key="7">
    <source>
        <dbReference type="ARBA" id="ARBA00023136"/>
    </source>
</evidence>
<name>A0A8S1H0T5_9PELO</name>
<dbReference type="GO" id="GO:0098552">
    <property type="term" value="C:side of membrane"/>
    <property type="evidence" value="ECO:0007669"/>
    <property type="project" value="UniProtKB-KW"/>
</dbReference>
<evidence type="ECO:0000256" key="9">
    <source>
        <dbReference type="ARBA" id="ARBA00023207"/>
    </source>
</evidence>
<gene>
    <name evidence="14" type="ORF">CAUJ_LOCUS5064</name>
</gene>
<dbReference type="Pfam" id="PF01153">
    <property type="entry name" value="Glypican"/>
    <property type="match status" value="1"/>
</dbReference>
<dbReference type="PANTHER" id="PTHR10822">
    <property type="entry name" value="GLYPICAN"/>
    <property type="match status" value="1"/>
</dbReference>
<keyword evidence="10" id="KW-0449">Lipoprotein</keyword>
<keyword evidence="5" id="KW-0732">Signal</keyword>
<evidence type="ECO:0000313" key="15">
    <source>
        <dbReference type="Proteomes" id="UP000835052"/>
    </source>
</evidence>
<feature type="transmembrane region" description="Helical" evidence="13">
    <location>
        <begin position="581"/>
        <end position="604"/>
    </location>
</feature>
<feature type="compositionally biased region" description="Acidic residues" evidence="12">
    <location>
        <begin position="513"/>
        <end position="527"/>
    </location>
</feature>
<dbReference type="GO" id="GO:0005886">
    <property type="term" value="C:plasma membrane"/>
    <property type="evidence" value="ECO:0007669"/>
    <property type="project" value="UniProtKB-SubCell"/>
</dbReference>
<dbReference type="GO" id="GO:0009986">
    <property type="term" value="C:cell surface"/>
    <property type="evidence" value="ECO:0007669"/>
    <property type="project" value="TreeGrafter"/>
</dbReference>
<dbReference type="OrthoDB" id="6380619at2759"/>
<dbReference type="EMBL" id="CAJGYM010000010">
    <property type="protein sequence ID" value="CAD6189145.1"/>
    <property type="molecule type" value="Genomic_DNA"/>
</dbReference>
<evidence type="ECO:0000256" key="8">
    <source>
        <dbReference type="ARBA" id="ARBA00023180"/>
    </source>
</evidence>
<protein>
    <submittedName>
        <fullName evidence="14">Uncharacterized protein</fullName>
    </submittedName>
</protein>
<dbReference type="InterPro" id="IPR036249">
    <property type="entry name" value="Thioredoxin-like_sf"/>
</dbReference>
<evidence type="ECO:0000256" key="3">
    <source>
        <dbReference type="ARBA" id="ARBA00022475"/>
    </source>
</evidence>
<keyword evidence="13" id="KW-0812">Transmembrane</keyword>
<dbReference type="Proteomes" id="UP000835052">
    <property type="component" value="Unassembled WGS sequence"/>
</dbReference>
<keyword evidence="13" id="KW-1133">Transmembrane helix</keyword>
<keyword evidence="15" id="KW-1185">Reference proteome</keyword>
<evidence type="ECO:0000256" key="13">
    <source>
        <dbReference type="SAM" id="Phobius"/>
    </source>
</evidence>
<comment type="caution">
    <text evidence="14">The sequence shown here is derived from an EMBL/GenBank/DDBJ whole genome shotgun (WGS) entry which is preliminary data.</text>
</comment>
<dbReference type="Gene3D" id="3.40.30.10">
    <property type="entry name" value="Glutaredoxin"/>
    <property type="match status" value="1"/>
</dbReference>
<keyword evidence="8" id="KW-0325">Glycoprotein</keyword>
<dbReference type="AlphaFoldDB" id="A0A8S1H0T5"/>
<keyword evidence="6" id="KW-0654">Proteoglycan</keyword>
<reference evidence="14" key="1">
    <citation type="submission" date="2020-10" db="EMBL/GenBank/DDBJ databases">
        <authorList>
            <person name="Kikuchi T."/>
        </authorList>
    </citation>
    <scope>NUCLEOTIDE SEQUENCE</scope>
    <source>
        <strain evidence="14">NKZ352</strain>
    </source>
</reference>
<dbReference type="GO" id="GO:0005576">
    <property type="term" value="C:extracellular region"/>
    <property type="evidence" value="ECO:0007669"/>
    <property type="project" value="TreeGrafter"/>
</dbReference>
<keyword evidence="4" id="KW-0336">GPI-anchor</keyword>